<dbReference type="InterPro" id="IPR016024">
    <property type="entry name" value="ARM-type_fold"/>
</dbReference>
<dbReference type="GO" id="GO:0004672">
    <property type="term" value="F:protein kinase activity"/>
    <property type="evidence" value="ECO:0007669"/>
    <property type="project" value="InterPro"/>
</dbReference>
<dbReference type="InterPro" id="IPR008271">
    <property type="entry name" value="Ser/Thr_kinase_AS"/>
</dbReference>
<protein>
    <recommendedName>
        <fullName evidence="2">Protein kinase domain-containing protein</fullName>
    </recommendedName>
</protein>
<feature type="region of interest" description="Disordered" evidence="1">
    <location>
        <begin position="445"/>
        <end position="482"/>
    </location>
</feature>
<dbReference type="Gene3D" id="1.10.510.10">
    <property type="entry name" value="Transferase(Phosphotransferase) domain 1"/>
    <property type="match status" value="2"/>
</dbReference>
<dbReference type="Proteomes" id="UP000663840">
    <property type="component" value="Unassembled WGS sequence"/>
</dbReference>
<reference evidence="3" key="1">
    <citation type="submission" date="2021-01" db="EMBL/GenBank/DDBJ databases">
        <authorList>
            <person name="Kaushik A."/>
        </authorList>
    </citation>
    <scope>NUCLEOTIDE SEQUENCE</scope>
    <source>
        <strain evidence="3">AG1-1A</strain>
    </source>
</reference>
<dbReference type="GO" id="GO:0030427">
    <property type="term" value="C:site of polarized growth"/>
    <property type="evidence" value="ECO:0007669"/>
    <property type="project" value="TreeGrafter"/>
</dbReference>
<dbReference type="GO" id="GO:0005524">
    <property type="term" value="F:ATP binding"/>
    <property type="evidence" value="ECO:0007669"/>
    <property type="project" value="InterPro"/>
</dbReference>
<comment type="caution">
    <text evidence="3">The sequence shown here is derived from an EMBL/GenBank/DDBJ whole genome shotgun (WGS) entry which is preliminary data.</text>
</comment>
<feature type="region of interest" description="Disordered" evidence="1">
    <location>
        <begin position="635"/>
        <end position="719"/>
    </location>
</feature>
<dbReference type="InterPro" id="IPR025614">
    <property type="entry name" value="Cell_morpho_N"/>
</dbReference>
<dbReference type="PANTHER" id="PTHR12295:SF30">
    <property type="entry name" value="PROTEIN FURRY"/>
    <property type="match status" value="1"/>
</dbReference>
<dbReference type="InterPro" id="IPR011009">
    <property type="entry name" value="Kinase-like_dom_sf"/>
</dbReference>
<dbReference type="Pfam" id="PF14228">
    <property type="entry name" value="MOR2-PAG1_mid"/>
    <property type="match status" value="2"/>
</dbReference>
<dbReference type="GO" id="GO:0005938">
    <property type="term" value="C:cell cortex"/>
    <property type="evidence" value="ECO:0007669"/>
    <property type="project" value="TreeGrafter"/>
</dbReference>
<dbReference type="InterPro" id="IPR039867">
    <property type="entry name" value="Furry/Tao3/Mor2"/>
</dbReference>
<evidence type="ECO:0000259" key="2">
    <source>
        <dbReference type="PROSITE" id="PS50011"/>
    </source>
</evidence>
<feature type="compositionally biased region" description="Polar residues" evidence="1">
    <location>
        <begin position="2935"/>
        <end position="2945"/>
    </location>
</feature>
<dbReference type="Pfam" id="PF14225">
    <property type="entry name" value="MOR2-PAG1_C"/>
    <property type="match status" value="1"/>
</dbReference>
<feature type="compositionally biased region" description="Basic and acidic residues" evidence="1">
    <location>
        <begin position="2884"/>
        <end position="2915"/>
    </location>
</feature>
<feature type="compositionally biased region" description="Basic and acidic residues" evidence="1">
    <location>
        <begin position="2862"/>
        <end position="2871"/>
    </location>
</feature>
<feature type="region of interest" description="Disordered" evidence="1">
    <location>
        <begin position="2846"/>
        <end position="3032"/>
    </location>
</feature>
<feature type="compositionally biased region" description="Low complexity" evidence="1">
    <location>
        <begin position="3010"/>
        <end position="3023"/>
    </location>
</feature>
<feature type="domain" description="Protein kinase" evidence="2">
    <location>
        <begin position="106"/>
        <end position="381"/>
    </location>
</feature>
<dbReference type="PANTHER" id="PTHR12295">
    <property type="entry name" value="FURRY-RELATED"/>
    <property type="match status" value="1"/>
</dbReference>
<dbReference type="Pfam" id="PF14222">
    <property type="entry name" value="MOR2-PAG1_N"/>
    <property type="match status" value="1"/>
</dbReference>
<evidence type="ECO:0000313" key="3">
    <source>
        <dbReference type="EMBL" id="CAE6489122.1"/>
    </source>
</evidence>
<dbReference type="PROSITE" id="PS00108">
    <property type="entry name" value="PROTEIN_KINASE_ST"/>
    <property type="match status" value="1"/>
</dbReference>
<accession>A0A8H3CS47</accession>
<dbReference type="InterPro" id="IPR025481">
    <property type="entry name" value="Cell_Morphogen_C"/>
</dbReference>
<dbReference type="PROSITE" id="PS50011">
    <property type="entry name" value="PROTEIN_KINASE_DOM"/>
    <property type="match status" value="1"/>
</dbReference>
<name>A0A8H3CS47_9AGAM</name>
<feature type="region of interest" description="Disordered" evidence="1">
    <location>
        <begin position="517"/>
        <end position="591"/>
    </location>
</feature>
<feature type="compositionally biased region" description="Polar residues" evidence="1">
    <location>
        <begin position="675"/>
        <end position="695"/>
    </location>
</feature>
<organism evidence="3 4">
    <name type="scientific">Rhizoctonia solani</name>
    <dbReference type="NCBI Taxonomy" id="456999"/>
    <lineage>
        <taxon>Eukaryota</taxon>
        <taxon>Fungi</taxon>
        <taxon>Dikarya</taxon>
        <taxon>Basidiomycota</taxon>
        <taxon>Agaricomycotina</taxon>
        <taxon>Agaricomycetes</taxon>
        <taxon>Cantharellales</taxon>
        <taxon>Ceratobasidiaceae</taxon>
        <taxon>Rhizoctonia</taxon>
    </lineage>
</organism>
<dbReference type="InterPro" id="IPR000719">
    <property type="entry name" value="Prot_kinase_dom"/>
</dbReference>
<dbReference type="SMART" id="SM00220">
    <property type="entry name" value="S_TKc"/>
    <property type="match status" value="1"/>
</dbReference>
<feature type="compositionally biased region" description="Polar residues" evidence="1">
    <location>
        <begin position="471"/>
        <end position="482"/>
    </location>
</feature>
<sequence length="3064" mass="339630">MTGEEPYNEFSKARALFEVATKREPPRRPESIPHGCETGDILWALLLRCWSYEPGTRPSAIEVEESMIAIHSTLIQSRKMAAREIVSHLVARGCPEISSQLMLSSFSDYPTISEGGFSDIYQGQLLDGTVVALKVLRVSTDTIAQPKHLKHAAMELYTWNRCNHPNIMPLLGLTVFRSRIGMVSVWMKHGNLPKYLKKELGANRLNMCTQICEGVEYLHQINVVHCDLKGANVLVSDQGIPVLTDFGASSVFNQTMRFTPTTSGLTYTLRWSAAEIIKETHPHTKASDVYALGMVTRQVFDQTTLIWGQEAVSGKIPYDGKKDYNVMFLVTQEKELPERPERMPNGEEVKDELWELLTRCWSYEREARPNAHEVKEAIDKISGFDVAGIVFVALFRITVQNHANRDTRSVHVFMILDYRTAPLSLLKAYIFLLIDFDDDDYTPGATPLGRSTQPQLGRVSPTPSHPFGDHGQSTMFTLPAQNGGSLPTSSLLSAAPVGAPTSAGNSNNGGGMFSVSNGSGIFAPPGHARGESDTSIHSFHFDPPPPPGPPRTKRKGSFASLKAAFKSGTSGKSAPPVPKSQPRRPSASVVPGRVGMKSMHSAAPSYAASEFSDGGGGNSSFGGFGGFNGFNITTNSGFGPADEEVPPVPQLPGQSSAPRDLSSGGFKFGGIRPRNISTSVASQAGGSTADFNQNVPIPRPPRRATTPHENDDATPDPKTPAEYALHAVFIRFVTEVEQKTSAFLKEPLHSEPLLSTILGPGADRQFDSTLDSLAHIALKHTRLVIDALARWRRTQRLIPTSAQIRVHTQRHQLGHGPTHSDTPSATNLSTTLGALNPGGLPQSGSGYGYVYSQSEVTKVLAERMELMTVYVLSRALLVVLASVSELGKDVLGEGMGASLEENSFEPVRNPDLKRLALSGNHRANAELYASLLGQIANIRFQSVTDRYLRELEPVAAGQVLRDHDARYEHIVEGLKHIRIKVWPPEAFEEGAEFMETLSKSFANAHGTRLKIAFVKSLVEILHPIGKTAQAEVNHPGWAKAIDLIYPKAREMITKPRYFAVAYPLVISSLCVAPQDFFAKNWMACIDLSIAKMKQEKQSRVMCLNGILRIVWTYLYRCHEPSSTATSKLDIVLKHLFPPKGQSIFPPDESLECHEYIVHFILSRHFDYGIDIVMEFLQESEALGNGTLDLNLPFRPIIALRAILLTLTAMEKDSKPVWPSNVDFTTYDTQDDYTYEATFLSEAFYTKPGVKTFFERYGPVIGKLAMVCAQAVGHLTLSDERFLRTNYSFEEGEQLVFKRRGELSVAYPRHLDPQVYFLMVCFESWPRCLHSSISIIDTLDLLIKSLNHVDAGLAEAASSALRRIAANEQHVKAAAWRCTRYLFSPPIQPGNRDTSALRMVAEQEYVVPLWTDLVGAWAEQLEKPPEEEANDSDSVKVDSGELAQEIEGGALCLLSSVSQSLRALAVKILLLSVRLIPNAQKRSHGSQTSPTNSETRVCNILLGKGVSIATIFERREHAPPEKYRRKFLQWQQNKDPNCLLRLAQSKDEEDLRIWTYVFPAITQECMVRSPHALEYARMTWNAWIVRFHPIVSTIAGISSKVAAAAPLARPTRQGSGASEDVEDRRDGHALSVEQWRCWIIALCSCAIQSDARPTPAREHGRMPSDPASQRERLTTARGLFRLIIPFLSSDQARFRDAVTTALGSVHLSTFKTVLEDLQSITRHIYDEFRSTAANRSAQTARRARSQDRLYVAVAQVHQLTAHFLRDPKSLSDQGALHFMLQFVRETKTFLSQSDIKQDCDSHRLRRLFCGVVENLFDALSNRKDIDRFMWPHARLELFHLCQEWCIYGPASGPVRQRHAAMRANATRYGTVALYDSECEQLVEAVPAALASLCAGAFFYIDKTTRSPGKHVHPEGPSPLTVHEVLDWINASLEHPSESVNASGRKALKSLLTYPARNEELLDDICRRAFASLHTMPGSTPSFGVVADVILTCTDSPFSFSQVVCLALASLGDTDHRIRKHGFDVLEAIHRQTSRVHFIAESEAAIRSYAPSVYLPGQRRISEFLAIHHSEEAVPLLAQCALHLSNLREGEALVLHALEPWMAYVELMAEGTNDLLPTGDLCMHNLLALTIRFGDTHPSEMQALWTKLVSGTHPMNHHAIVKWLIEQATWLGNAAFVAYSRRVIAYLSRTQFGELVFHELCSLISPATMSIQKANIPKRPRSHLFTADLSTLLPLSESRKQLSIAQLALLFLGDVALDPSWDISYQLPIFLHAIFLQTDHKSASVEQEIHHLLLQTLRTCTAVYEDNGLEEISREDVKSSISRLADQSSSEFWLSDEPGILDMEKLCFEVLRLLEPSRPRLRQEWGLLSLEWGAHSSDASTASLSLQLLRILRPRVQQGALNELLARLTNTVASNDSGPQKVCQDVLMSLTALVKADVLDHTLWPQLFWCARACLSTTVEAEYAQALILLKTLLQVLDITKDEVIEDLLDYQPESWDTDDISLQAVILPGLRSSATWKDAMEVLKSLSRCTHDQFVDPSAGRLRSLYTICLPPFLEAMDQLQLDEDLAELAMNIARMADNEKRVGISRLMTSFAKQKFRTKEDFLRQAVSCLRENYTSKHSTEILTLLLGLVLNSERWLRVKSMQLLKLLFQHVETKNQNVLSELLMPLLSLLRTDLALQALDVLDEPLSVSGGLAATHVLRMSMHIRSSRELEENLVVFGVPEPSGWCVARPLEMAALCRRNVQALYESLSATASARPMTMAFSVALDGISTNGTSQLDEFGMSTDMDDDLGNLVSQLNDLNSFFTTEGTLPEPIAVSPVPPSAPINFQNEAERRVAAILSRSLAKSGARGDSISSMEGIGHTIDREREDKGPGTPYIGLFEMSTPHRDGDGDGDDTPHRDGNGNGRDDGRHDVHAHGYLSESDGEEAGYEADSYLSHSQSHNHPTPSDELAGHPYPPSSFVPASREETPVARFAGLSQYDNGPDSDIESDDDRKGVFGLESPRQKLNANRRSSGGLRSLFGSSANHNPKEGESRAMAAFGGTVNMSMNVASSRNAQRFDRRKRI</sequence>
<dbReference type="EMBL" id="CAJMWR010004209">
    <property type="protein sequence ID" value="CAE6489122.1"/>
    <property type="molecule type" value="Genomic_DNA"/>
</dbReference>
<dbReference type="GO" id="GO:0000902">
    <property type="term" value="P:cell morphogenesis"/>
    <property type="evidence" value="ECO:0007669"/>
    <property type="project" value="InterPro"/>
</dbReference>
<dbReference type="InterPro" id="IPR029473">
    <property type="entry name" value="MOR2-PAG1_mid"/>
</dbReference>
<dbReference type="SUPFAM" id="SSF56112">
    <property type="entry name" value="Protein kinase-like (PK-like)"/>
    <property type="match status" value="1"/>
</dbReference>
<gene>
    <name evidence="3" type="ORF">RDB_LOCUS145927</name>
</gene>
<evidence type="ECO:0000313" key="4">
    <source>
        <dbReference type="Proteomes" id="UP000663840"/>
    </source>
</evidence>
<evidence type="ECO:0000256" key="1">
    <source>
        <dbReference type="SAM" id="MobiDB-lite"/>
    </source>
</evidence>
<dbReference type="SUPFAM" id="SSF48371">
    <property type="entry name" value="ARM repeat"/>
    <property type="match status" value="1"/>
</dbReference>
<dbReference type="InterPro" id="IPR001245">
    <property type="entry name" value="Ser-Thr/Tyr_kinase_cat_dom"/>
</dbReference>
<dbReference type="Pfam" id="PF07714">
    <property type="entry name" value="PK_Tyr_Ser-Thr"/>
    <property type="match status" value="1"/>
</dbReference>
<proteinExistence type="predicted"/>